<keyword evidence="3" id="KW-0274">FAD</keyword>
<accession>A0AA43XIW6</accession>
<dbReference type="Pfam" id="PF00111">
    <property type="entry name" value="Fer2"/>
    <property type="match status" value="1"/>
</dbReference>
<dbReference type="SUPFAM" id="SSF52343">
    <property type="entry name" value="Ferredoxin reductase-like, C-terminal NADP-linked domain"/>
    <property type="match status" value="1"/>
</dbReference>
<dbReference type="PANTHER" id="PTHR43644">
    <property type="entry name" value="NA(+)-TRANSLOCATING NADH-QUINONE REDUCTASE SUBUNIT"/>
    <property type="match status" value="1"/>
</dbReference>
<organism evidence="7 8">
    <name type="scientific">Isachenkonia alkalipeptolytica</name>
    <dbReference type="NCBI Taxonomy" id="2565777"/>
    <lineage>
        <taxon>Bacteria</taxon>
        <taxon>Bacillati</taxon>
        <taxon>Bacillota</taxon>
        <taxon>Clostridia</taxon>
        <taxon>Eubacteriales</taxon>
        <taxon>Clostridiaceae</taxon>
        <taxon>Isachenkonia</taxon>
    </lineage>
</organism>
<name>A0AA43XIW6_9CLOT</name>
<dbReference type="CDD" id="cd00207">
    <property type="entry name" value="fer2"/>
    <property type="match status" value="1"/>
</dbReference>
<dbReference type="Pfam" id="PF00970">
    <property type="entry name" value="FAD_binding_6"/>
    <property type="match status" value="1"/>
</dbReference>
<dbReference type="InterPro" id="IPR001433">
    <property type="entry name" value="OxRdtase_FAD/NAD-bd"/>
</dbReference>
<keyword evidence="2" id="KW-0285">Flavoprotein</keyword>
<dbReference type="Pfam" id="PF00175">
    <property type="entry name" value="NAD_binding_1"/>
    <property type="match status" value="1"/>
</dbReference>
<proteinExistence type="predicted"/>
<dbReference type="EMBL" id="SUMG01000001">
    <property type="protein sequence ID" value="NBG87039.1"/>
    <property type="molecule type" value="Genomic_DNA"/>
</dbReference>
<dbReference type="RefSeq" id="WP_160718344.1">
    <property type="nucleotide sequence ID" value="NZ_SUMG01000001.1"/>
</dbReference>
<reference evidence="7 8" key="1">
    <citation type="submission" date="2019-04" db="EMBL/GenBank/DDBJ databases">
        <title>Isachenkonia alkalipeptolytica gen. nov. sp. nov. a new anaerobic, alkiliphilic organothrophic bacterium capable to reduce synthesized ferrihydrite isolated from a soda lake.</title>
        <authorList>
            <person name="Toshchakov S.V."/>
            <person name="Zavarzina D.G."/>
            <person name="Zhilina T.N."/>
            <person name="Kostrikina N.A."/>
            <person name="Kublanov I.V."/>
        </authorList>
    </citation>
    <scope>NUCLEOTIDE SEQUENCE [LARGE SCALE GENOMIC DNA]</scope>
    <source>
        <strain evidence="7 8">Z-1701</strain>
    </source>
</reference>
<feature type="domain" description="FAD-binding FR-type" evidence="6">
    <location>
        <begin position="128"/>
        <end position="234"/>
    </location>
</feature>
<evidence type="ECO:0000256" key="1">
    <source>
        <dbReference type="ARBA" id="ARBA00022448"/>
    </source>
</evidence>
<dbReference type="InterPro" id="IPR012675">
    <property type="entry name" value="Beta-grasp_dom_sf"/>
</dbReference>
<dbReference type="InterPro" id="IPR001041">
    <property type="entry name" value="2Fe-2S_ferredoxin-type"/>
</dbReference>
<dbReference type="InterPro" id="IPR001709">
    <property type="entry name" value="Flavoprot_Pyr_Nucl_cyt_Rdtase"/>
</dbReference>
<dbReference type="InterPro" id="IPR039261">
    <property type="entry name" value="FNR_nucleotide-bd"/>
</dbReference>
<comment type="caution">
    <text evidence="7">The sequence shown here is derived from an EMBL/GenBank/DDBJ whole genome shotgun (WGS) entry which is preliminary data.</text>
</comment>
<dbReference type="InterPro" id="IPR036010">
    <property type="entry name" value="2Fe-2S_ferredoxin-like_sf"/>
</dbReference>
<evidence type="ECO:0000256" key="3">
    <source>
        <dbReference type="ARBA" id="ARBA00022827"/>
    </source>
</evidence>
<evidence type="ECO:0000259" key="6">
    <source>
        <dbReference type="PROSITE" id="PS51384"/>
    </source>
</evidence>
<dbReference type="SUPFAM" id="SSF63380">
    <property type="entry name" value="Riboflavin synthase domain-like"/>
    <property type="match status" value="1"/>
</dbReference>
<gene>
    <name evidence="7" type="ORF">ISALK_00855</name>
</gene>
<dbReference type="PRINTS" id="PR00371">
    <property type="entry name" value="FPNCR"/>
</dbReference>
<dbReference type="InterPro" id="IPR017927">
    <property type="entry name" value="FAD-bd_FR_type"/>
</dbReference>
<dbReference type="PANTHER" id="PTHR43644:SF1">
    <property type="entry name" value="NAD(P)H-FLAVIN REDUCTASE"/>
    <property type="match status" value="1"/>
</dbReference>
<dbReference type="GO" id="GO:0051536">
    <property type="term" value="F:iron-sulfur cluster binding"/>
    <property type="evidence" value="ECO:0007669"/>
    <property type="project" value="InterPro"/>
</dbReference>
<dbReference type="Gene3D" id="3.40.50.80">
    <property type="entry name" value="Nucleotide-binding domain of ferredoxin-NADP reductase (FNR) module"/>
    <property type="match status" value="1"/>
</dbReference>
<dbReference type="InterPro" id="IPR017938">
    <property type="entry name" value="Riboflavin_synthase-like_b-brl"/>
</dbReference>
<dbReference type="GO" id="GO:0016491">
    <property type="term" value="F:oxidoreductase activity"/>
    <property type="evidence" value="ECO:0007669"/>
    <property type="project" value="InterPro"/>
</dbReference>
<keyword evidence="4" id="KW-0408">Iron</keyword>
<dbReference type="Gene3D" id="3.10.20.30">
    <property type="match status" value="1"/>
</dbReference>
<dbReference type="Gene3D" id="2.40.30.10">
    <property type="entry name" value="Translation factors"/>
    <property type="match status" value="1"/>
</dbReference>
<dbReference type="PRINTS" id="PR00410">
    <property type="entry name" value="PHEHYDRXLASE"/>
</dbReference>
<evidence type="ECO:0000313" key="7">
    <source>
        <dbReference type="EMBL" id="NBG87039.1"/>
    </source>
</evidence>
<evidence type="ECO:0000256" key="4">
    <source>
        <dbReference type="ARBA" id="ARBA00023004"/>
    </source>
</evidence>
<evidence type="ECO:0000259" key="5">
    <source>
        <dbReference type="PROSITE" id="PS51085"/>
    </source>
</evidence>
<dbReference type="PROSITE" id="PS51384">
    <property type="entry name" value="FAD_FR"/>
    <property type="match status" value="1"/>
</dbReference>
<dbReference type="InterPro" id="IPR008333">
    <property type="entry name" value="Cbr1-like_FAD-bd_dom"/>
</dbReference>
<keyword evidence="8" id="KW-1185">Reference proteome</keyword>
<dbReference type="PROSITE" id="PS51085">
    <property type="entry name" value="2FE2S_FER_2"/>
    <property type="match status" value="1"/>
</dbReference>
<evidence type="ECO:0000256" key="2">
    <source>
        <dbReference type="ARBA" id="ARBA00022630"/>
    </source>
</evidence>
<keyword evidence="1" id="KW-0813">Transport</keyword>
<protein>
    <submittedName>
        <fullName evidence="7">2Fe-2S iron-sulfur cluster binding domain-containing protein</fullName>
    </submittedName>
</protein>
<feature type="domain" description="2Fe-2S ferredoxin-type" evidence="5">
    <location>
        <begin position="35"/>
        <end position="125"/>
    </location>
</feature>
<sequence length="368" mass="41504">MTNILTTILIITGITTTLAILITFANAFIADYGEKKILINNDKEFIVEGGKSILGALVDNKIFLPSACGGKGSCGYCKAKVIEGGGPVLATELSYLTEEDKANGIRLTCQVKVKEDMKIEIPEELFNVKQFEGKIEFSKDLTDKIKYLRIKITDGQEIDFKPGQYVQLLAPPYPGNAEEVFRAYSVASSPDHKDYIDLIIGYVEEGLVTTYVHEHLSEGDEVIFNGPFGDFYLNEDSSSDIYMVAVGTGMAPLRSILHYMNEHNIERRVRYYFGARKPEDLFMVEEMEKLEEEMYDFEFIPVLSRAEEGEWDGETGRVTDLVDKYLEDKAERECEAYLCGSAPMIDSTEKALVKKGLKEDKVFYDKFD</sequence>
<dbReference type="AlphaFoldDB" id="A0AA43XIW6"/>
<dbReference type="Proteomes" id="UP000449710">
    <property type="component" value="Unassembled WGS sequence"/>
</dbReference>
<evidence type="ECO:0000313" key="8">
    <source>
        <dbReference type="Proteomes" id="UP000449710"/>
    </source>
</evidence>
<dbReference type="SUPFAM" id="SSF54292">
    <property type="entry name" value="2Fe-2S ferredoxin-like"/>
    <property type="match status" value="1"/>
</dbReference>